<dbReference type="Pfam" id="PF00440">
    <property type="entry name" value="TetR_N"/>
    <property type="match status" value="1"/>
</dbReference>
<dbReference type="GO" id="GO:0003700">
    <property type="term" value="F:DNA-binding transcription factor activity"/>
    <property type="evidence" value="ECO:0007669"/>
    <property type="project" value="TreeGrafter"/>
</dbReference>
<keyword evidence="1" id="KW-0678">Repressor</keyword>
<feature type="DNA-binding region" description="H-T-H motif" evidence="5">
    <location>
        <begin position="41"/>
        <end position="60"/>
    </location>
</feature>
<dbReference type="GO" id="GO:0000976">
    <property type="term" value="F:transcription cis-regulatory region binding"/>
    <property type="evidence" value="ECO:0007669"/>
    <property type="project" value="TreeGrafter"/>
</dbReference>
<dbReference type="Gene3D" id="1.10.357.10">
    <property type="entry name" value="Tetracycline Repressor, domain 2"/>
    <property type="match status" value="1"/>
</dbReference>
<dbReference type="InterPro" id="IPR009057">
    <property type="entry name" value="Homeodomain-like_sf"/>
</dbReference>
<accession>A0A7G8PH46</accession>
<dbReference type="SUPFAM" id="SSF48498">
    <property type="entry name" value="Tetracyclin repressor-like, C-terminal domain"/>
    <property type="match status" value="1"/>
</dbReference>
<gene>
    <name evidence="7" type="ORF">HZU40_04840</name>
</gene>
<feature type="domain" description="HTH tetR-type" evidence="6">
    <location>
        <begin position="18"/>
        <end position="78"/>
    </location>
</feature>
<name>A0A7G8PH46_9MYCO</name>
<dbReference type="RefSeq" id="WP_187097710.1">
    <property type="nucleotide sequence ID" value="NZ_CP059894.1"/>
</dbReference>
<reference evidence="7 8" key="1">
    <citation type="submission" date="2020-07" db="EMBL/GenBank/DDBJ databases">
        <title>Draft genome sequence of four isobutane-metabolizing strains capable of cometabolically degrading diverse ether contaminants.</title>
        <authorList>
            <person name="Chen W."/>
            <person name="Faulkner N."/>
            <person name="Smith C."/>
            <person name="Hyman M."/>
        </authorList>
    </citation>
    <scope>NUCLEOTIDE SEQUENCE [LARGE SCALE GENOMIC DNA]</scope>
    <source>
        <strain evidence="7 8">2A</strain>
    </source>
</reference>
<dbReference type="PROSITE" id="PS50977">
    <property type="entry name" value="HTH_TETR_2"/>
    <property type="match status" value="1"/>
</dbReference>
<evidence type="ECO:0000313" key="7">
    <source>
        <dbReference type="EMBL" id="QNJ93662.1"/>
    </source>
</evidence>
<dbReference type="SUPFAM" id="SSF46689">
    <property type="entry name" value="Homeodomain-like"/>
    <property type="match status" value="1"/>
</dbReference>
<dbReference type="PRINTS" id="PR00455">
    <property type="entry name" value="HTHTETR"/>
</dbReference>
<dbReference type="PANTHER" id="PTHR30055:SF175">
    <property type="entry name" value="HTH-TYPE TRANSCRIPTIONAL REPRESSOR KSTR2"/>
    <property type="match status" value="1"/>
</dbReference>
<dbReference type="PANTHER" id="PTHR30055">
    <property type="entry name" value="HTH-TYPE TRANSCRIPTIONAL REGULATOR RUTR"/>
    <property type="match status" value="1"/>
</dbReference>
<evidence type="ECO:0000256" key="3">
    <source>
        <dbReference type="ARBA" id="ARBA00023125"/>
    </source>
</evidence>
<dbReference type="EMBL" id="CP059894">
    <property type="protein sequence ID" value="QNJ93662.1"/>
    <property type="molecule type" value="Genomic_DNA"/>
</dbReference>
<proteinExistence type="predicted"/>
<dbReference type="KEGG" id="mflu:HZU40_04840"/>
<keyword evidence="2" id="KW-0805">Transcription regulation</keyword>
<dbReference type="InterPro" id="IPR036271">
    <property type="entry name" value="Tet_transcr_reg_TetR-rel_C_sf"/>
</dbReference>
<dbReference type="Pfam" id="PF17932">
    <property type="entry name" value="TetR_C_24"/>
    <property type="match status" value="1"/>
</dbReference>
<evidence type="ECO:0000256" key="5">
    <source>
        <dbReference type="PROSITE-ProRule" id="PRU00335"/>
    </source>
</evidence>
<evidence type="ECO:0000256" key="4">
    <source>
        <dbReference type="ARBA" id="ARBA00023163"/>
    </source>
</evidence>
<organism evidence="7 8">
    <name type="scientific">Mycolicibacterium fluoranthenivorans</name>
    <dbReference type="NCBI Taxonomy" id="258505"/>
    <lineage>
        <taxon>Bacteria</taxon>
        <taxon>Bacillati</taxon>
        <taxon>Actinomycetota</taxon>
        <taxon>Actinomycetes</taxon>
        <taxon>Mycobacteriales</taxon>
        <taxon>Mycobacteriaceae</taxon>
        <taxon>Mycolicibacterium</taxon>
    </lineage>
</organism>
<dbReference type="InterPro" id="IPR041490">
    <property type="entry name" value="KstR2_TetR_C"/>
</dbReference>
<dbReference type="AlphaFoldDB" id="A0A7G8PH46"/>
<evidence type="ECO:0000256" key="1">
    <source>
        <dbReference type="ARBA" id="ARBA00022491"/>
    </source>
</evidence>
<evidence type="ECO:0000313" key="8">
    <source>
        <dbReference type="Proteomes" id="UP000515498"/>
    </source>
</evidence>
<dbReference type="InterPro" id="IPR001647">
    <property type="entry name" value="HTH_TetR"/>
</dbReference>
<protein>
    <submittedName>
        <fullName evidence="7">TetR/AcrR family transcriptional regulator</fullName>
    </submittedName>
</protein>
<evidence type="ECO:0000259" key="6">
    <source>
        <dbReference type="PROSITE" id="PS50977"/>
    </source>
</evidence>
<dbReference type="Proteomes" id="UP000515498">
    <property type="component" value="Chromosome"/>
</dbReference>
<keyword evidence="4" id="KW-0804">Transcription</keyword>
<sequence>MSTESNGASNGASTANGLSRREELLAVAAKLFAARGYHGTRMDDVADAVGLNKATVYHYYASKSLILWDIYKATADFTVHALHDDPSASARETIYHFTRRLLTGIANDLEAAAVYFQEGPYISEWFTEEQVDYIRRAEATVYEHVRDVIDRGIASGEFYDCDSHVLALGYIGMTLGAYRWLRPHGRRTAQEIAVEFSTALLRGLIRDETVRNAEPLGGAQGLGLTEGGAGHE</sequence>
<evidence type="ECO:0000256" key="2">
    <source>
        <dbReference type="ARBA" id="ARBA00023015"/>
    </source>
</evidence>
<dbReference type="InterPro" id="IPR050109">
    <property type="entry name" value="HTH-type_TetR-like_transc_reg"/>
</dbReference>
<keyword evidence="3 5" id="KW-0238">DNA-binding</keyword>